<accession>A0A6J5LES7</accession>
<proteinExistence type="predicted"/>
<organism evidence="1">
    <name type="scientific">uncultured Caudovirales phage</name>
    <dbReference type="NCBI Taxonomy" id="2100421"/>
    <lineage>
        <taxon>Viruses</taxon>
        <taxon>Duplodnaviria</taxon>
        <taxon>Heunggongvirae</taxon>
        <taxon>Uroviricota</taxon>
        <taxon>Caudoviricetes</taxon>
        <taxon>Peduoviridae</taxon>
        <taxon>Maltschvirus</taxon>
        <taxon>Maltschvirus maltsch</taxon>
    </lineage>
</organism>
<dbReference type="EMBL" id="LR796258">
    <property type="protein sequence ID" value="CAB4132102.1"/>
    <property type="molecule type" value="Genomic_DNA"/>
</dbReference>
<protein>
    <submittedName>
        <fullName evidence="1">Uncharacterized protein</fullName>
    </submittedName>
</protein>
<name>A0A6J5LES7_9CAUD</name>
<reference evidence="1" key="1">
    <citation type="submission" date="2020-04" db="EMBL/GenBank/DDBJ databases">
        <authorList>
            <person name="Chiriac C."/>
            <person name="Salcher M."/>
            <person name="Ghai R."/>
            <person name="Kavagutti S V."/>
        </authorList>
    </citation>
    <scope>NUCLEOTIDE SEQUENCE</scope>
</reference>
<evidence type="ECO:0000313" key="1">
    <source>
        <dbReference type="EMBL" id="CAB4132102.1"/>
    </source>
</evidence>
<gene>
    <name evidence="1" type="ORF">UFOVP134_29</name>
</gene>
<sequence>MRRWPGPRHHLTRQKVEFKVHAYSDTPNGYGNWVVCSVKNPRTATMTPERVTCRVCLQALETWPPIIEENHMPTHRYVAETAPDTAPTTEFRVGYTEGDMRPKLQARLRGDDDWTDLVLLGATLSRVSLEPLRAGRLGLKLSMDNQIDVRC</sequence>